<gene>
    <name evidence="12" type="primary">PIGM</name>
    <name evidence="12" type="ORF">PRELSG_0011400</name>
</gene>
<dbReference type="PANTHER" id="PTHR12886">
    <property type="entry name" value="PIG-M MANNOSYLTRANSFERASE"/>
    <property type="match status" value="1"/>
</dbReference>
<dbReference type="GO" id="GO:0051751">
    <property type="term" value="F:alpha-1,4-mannosyltransferase activity"/>
    <property type="evidence" value="ECO:0007669"/>
    <property type="project" value="InterPro"/>
</dbReference>
<dbReference type="GO" id="GO:0005789">
    <property type="term" value="C:endoplasmic reticulum membrane"/>
    <property type="evidence" value="ECO:0007669"/>
    <property type="project" value="UniProtKB-SubCell"/>
</dbReference>
<dbReference type="GO" id="GO:0006506">
    <property type="term" value="P:GPI anchor biosynthetic process"/>
    <property type="evidence" value="ECO:0007669"/>
    <property type="project" value="UniProtKB-UniPathway"/>
</dbReference>
<feature type="transmembrane region" description="Helical" evidence="11">
    <location>
        <begin position="309"/>
        <end position="330"/>
    </location>
</feature>
<feature type="transmembrane region" description="Helical" evidence="11">
    <location>
        <begin position="356"/>
        <end position="373"/>
    </location>
</feature>
<comment type="similarity">
    <text evidence="3 11">Belongs to the PIGM family.</text>
</comment>
<evidence type="ECO:0000256" key="8">
    <source>
        <dbReference type="ARBA" id="ARBA00022824"/>
    </source>
</evidence>
<keyword evidence="6 11" id="KW-0808">Transferase</keyword>
<feature type="transmembrane region" description="Helical" evidence="11">
    <location>
        <begin position="180"/>
        <end position="203"/>
    </location>
</feature>
<dbReference type="VEuPathDB" id="PlasmoDB:PRELSG_0011400"/>
<keyword evidence="13" id="KW-1185">Reference proteome</keyword>
<proteinExistence type="inferred from homology"/>
<keyword evidence="5 11" id="KW-0328">Glycosyltransferase</keyword>
<keyword evidence="4 11" id="KW-0337">GPI-anchor biosynthesis</keyword>
<dbReference type="PANTHER" id="PTHR12886:SF0">
    <property type="entry name" value="GPI MANNOSYLTRANSFERASE 1"/>
    <property type="match status" value="1"/>
</dbReference>
<reference evidence="12 13" key="1">
    <citation type="submission" date="2015-04" db="EMBL/GenBank/DDBJ databases">
        <authorList>
            <consortium name="Pathogen Informatics"/>
        </authorList>
    </citation>
    <scope>NUCLEOTIDE SEQUENCE [LARGE SCALE GENOMIC DNA]</scope>
    <source>
        <strain evidence="12 13">SGS1</strain>
    </source>
</reference>
<keyword evidence="9 11" id="KW-1133">Transmembrane helix</keyword>
<feature type="transmembrane region" description="Helical" evidence="11">
    <location>
        <begin position="223"/>
        <end position="242"/>
    </location>
</feature>
<dbReference type="RefSeq" id="XP_028531305.1">
    <property type="nucleotide sequence ID" value="XM_028677256.1"/>
</dbReference>
<dbReference type="InterPro" id="IPR007704">
    <property type="entry name" value="PIG-M"/>
</dbReference>
<evidence type="ECO:0000256" key="3">
    <source>
        <dbReference type="ARBA" id="ARBA00011071"/>
    </source>
</evidence>
<dbReference type="KEGG" id="prel:PRELSG_0011400"/>
<feature type="transmembrane region" description="Helical" evidence="11">
    <location>
        <begin position="106"/>
        <end position="127"/>
    </location>
</feature>
<evidence type="ECO:0000256" key="7">
    <source>
        <dbReference type="ARBA" id="ARBA00022692"/>
    </source>
</evidence>
<protein>
    <recommendedName>
        <fullName evidence="11">GPI mannosyltransferase 1</fullName>
        <ecNumber evidence="11">2.4.1.-</ecNumber>
    </recommendedName>
    <alternativeName>
        <fullName evidence="11">GPI mannosyltransferase I</fullName>
    </alternativeName>
</protein>
<sequence length="444" mass="53559">MSFIEKQFQFNIKNKRKYKEININFLTRIIYFLGILLRIIIYYYGSWQDNNLNVKFTDIDYYVFSDAAKYVLSNRSPYERYTYRYTPILAYLMLPNFFIHFSFGKILFSSIDFLVSILIVKIIKIKYPDCKNYIYYVSLWILNPFVIVISIRGNADCIPCLLVLITVFFIYQKKIFLSSIFYGLAVNFKIYPIIYSLPLMLYLNKNYLPREKVFYLKKKNDSLLNYIINVFYIIFQFFVELFKLNYNQLVFSLCSLFTFLILNIIFYTIYGYEFLYESYIYHLVRRDHRHNFSLFFYIMYLSIEKSSRIIPLITFLPQTILIGILGMKYAKTNLDLSMFLQTVVFIAMNKVCTSQYFIWCIPFIPIILCSITLDRKNIIIITFAIVLFTLTKSHWLLWAYYLEFKGYNSFLQLFCSSILFIISEMTLCWVFMYVHHKEQKIKKN</sequence>
<comment type="subcellular location">
    <subcellularLocation>
        <location evidence="1 11">Endoplasmic reticulum membrane</location>
        <topology evidence="1 11">Multi-pass membrane protein</topology>
    </subcellularLocation>
</comment>
<dbReference type="UniPathway" id="UPA00196"/>
<dbReference type="Proteomes" id="UP000220158">
    <property type="component" value="Unassembled WGS sequence"/>
</dbReference>
<evidence type="ECO:0000256" key="1">
    <source>
        <dbReference type="ARBA" id="ARBA00004477"/>
    </source>
</evidence>
<keyword evidence="8 11" id="KW-0256">Endoplasmic reticulum</keyword>
<comment type="pathway">
    <text evidence="2 11">Glycolipid biosynthesis; glycosylphosphatidylinositol-anchor biosynthesis.</text>
</comment>
<dbReference type="EC" id="2.4.1.-" evidence="11"/>
<feature type="transmembrane region" description="Helical" evidence="11">
    <location>
        <begin position="133"/>
        <end position="151"/>
    </location>
</feature>
<dbReference type="GO" id="GO:0004376">
    <property type="term" value="F:GPI mannosyltransferase activity"/>
    <property type="evidence" value="ECO:0007669"/>
    <property type="project" value="InterPro"/>
</dbReference>
<dbReference type="Pfam" id="PF05007">
    <property type="entry name" value="Mannosyl_trans"/>
    <property type="match status" value="1"/>
</dbReference>
<evidence type="ECO:0000256" key="10">
    <source>
        <dbReference type="ARBA" id="ARBA00023136"/>
    </source>
</evidence>
<dbReference type="AlphaFoldDB" id="A0A1J1GL20"/>
<evidence type="ECO:0000256" key="11">
    <source>
        <dbReference type="RuleBase" id="RU365064"/>
    </source>
</evidence>
<dbReference type="GeneID" id="39734030"/>
<dbReference type="OrthoDB" id="1741594at2759"/>
<keyword evidence="7 11" id="KW-0812">Transmembrane</keyword>
<evidence type="ECO:0000256" key="5">
    <source>
        <dbReference type="ARBA" id="ARBA00022676"/>
    </source>
</evidence>
<feature type="transmembrane region" description="Helical" evidence="11">
    <location>
        <begin position="21"/>
        <end position="44"/>
    </location>
</feature>
<evidence type="ECO:0000256" key="2">
    <source>
        <dbReference type="ARBA" id="ARBA00004687"/>
    </source>
</evidence>
<evidence type="ECO:0000256" key="9">
    <source>
        <dbReference type="ARBA" id="ARBA00022989"/>
    </source>
</evidence>
<evidence type="ECO:0000256" key="6">
    <source>
        <dbReference type="ARBA" id="ARBA00022679"/>
    </source>
</evidence>
<keyword evidence="10 11" id="KW-0472">Membrane</keyword>
<evidence type="ECO:0000313" key="12">
    <source>
        <dbReference type="EMBL" id="CRG85411.1"/>
    </source>
</evidence>
<feature type="transmembrane region" description="Helical" evidence="11">
    <location>
        <begin position="410"/>
        <end position="434"/>
    </location>
</feature>
<dbReference type="EMBL" id="CVMU01000401">
    <property type="protein sequence ID" value="CRG85411.1"/>
    <property type="molecule type" value="Genomic_DNA"/>
</dbReference>
<feature type="transmembrane region" description="Helical" evidence="11">
    <location>
        <begin position="248"/>
        <end position="270"/>
    </location>
</feature>
<dbReference type="OMA" id="MLWFIGQ"/>
<feature type="transmembrane region" description="Helical" evidence="11">
    <location>
        <begin position="378"/>
        <end position="398"/>
    </location>
</feature>
<organism evidence="12 13">
    <name type="scientific">Plasmodium relictum</name>
    <dbReference type="NCBI Taxonomy" id="85471"/>
    <lineage>
        <taxon>Eukaryota</taxon>
        <taxon>Sar</taxon>
        <taxon>Alveolata</taxon>
        <taxon>Apicomplexa</taxon>
        <taxon>Aconoidasida</taxon>
        <taxon>Haemosporida</taxon>
        <taxon>Plasmodiidae</taxon>
        <taxon>Plasmodium</taxon>
        <taxon>Plasmodium (Haemamoeba)</taxon>
    </lineage>
</organism>
<comment type="function">
    <text evidence="11">Catalytic subunit of the glycosylphosphatidylinositol-mannosyltransferase I complex which catalyzes the transfer of the first mannose, via an alpha-1,4 bond from a dolichol-phosphate-mannose (Dol-P-Man) to the glucosaminyl acyl phosphatidylinositol (GlcN-(acyl)PI) intermediate to generate alpha-D-Man-(1-&gt;4)-alpha-D-GlcN-(1-&gt;6)-(1-radyl,2-acyl-sn-glycero-3-phospho)-2-acyl-inositol and participates in the sixth step of the glycosylphosphatidylinositol-anchor biosynthesis.</text>
</comment>
<accession>A0A1J1GL20</accession>
<evidence type="ECO:0000256" key="4">
    <source>
        <dbReference type="ARBA" id="ARBA00022502"/>
    </source>
</evidence>
<evidence type="ECO:0000313" key="13">
    <source>
        <dbReference type="Proteomes" id="UP000220158"/>
    </source>
</evidence>
<dbReference type="GO" id="GO:1990529">
    <property type="term" value="C:glycosylphosphatidylinositol-mannosyltransferase I complex"/>
    <property type="evidence" value="ECO:0007669"/>
    <property type="project" value="TreeGrafter"/>
</dbReference>
<name>A0A1J1GL20_PLARL</name>